<dbReference type="InterPro" id="IPR002818">
    <property type="entry name" value="DJ-1/PfpI"/>
</dbReference>
<dbReference type="PANTHER" id="PTHR43130:SF14">
    <property type="entry name" value="DJ-1_PFPI DOMAIN-CONTAINING PROTEIN"/>
    <property type="match status" value="1"/>
</dbReference>
<dbReference type="Proteomes" id="UP000600247">
    <property type="component" value="Unassembled WGS sequence"/>
</dbReference>
<organism evidence="2 3">
    <name type="scientific">Paenibacillus radicis</name>
    <name type="common">ex Gao et al. 2016</name>
    <dbReference type="NCBI Taxonomy" id="1737354"/>
    <lineage>
        <taxon>Bacteria</taxon>
        <taxon>Bacillati</taxon>
        <taxon>Bacillota</taxon>
        <taxon>Bacilli</taxon>
        <taxon>Bacillales</taxon>
        <taxon>Paenibacillaceae</taxon>
        <taxon>Paenibacillus</taxon>
    </lineage>
</organism>
<evidence type="ECO:0000313" key="2">
    <source>
        <dbReference type="EMBL" id="GGG58891.1"/>
    </source>
</evidence>
<dbReference type="PANTHER" id="PTHR43130">
    <property type="entry name" value="ARAC-FAMILY TRANSCRIPTIONAL REGULATOR"/>
    <property type="match status" value="1"/>
</dbReference>
<dbReference type="Gene3D" id="3.40.50.880">
    <property type="match status" value="1"/>
</dbReference>
<evidence type="ECO:0000259" key="1">
    <source>
        <dbReference type="Pfam" id="PF01965"/>
    </source>
</evidence>
<comment type="caution">
    <text evidence="2">The sequence shown here is derived from an EMBL/GenBank/DDBJ whole genome shotgun (WGS) entry which is preliminary data.</text>
</comment>
<dbReference type="AlphaFoldDB" id="A0A917GW29"/>
<sequence>MDQARPARKVAIVVFNQIEALDFAGPYEVFLTSSGGGQDFQIFTVAPHEGPVVALGGLSLNPAYTIYNCPTPDLIIVPGGPGARTEKNNSTLTEWIASTAATAELVLSVCTGALIIAKADLLEGLNITTHHRAIEELKAAAPASSVIVENKRYVDNGKIILSAGVSAGIDMSLYVVGRLLGAERALRTASLMEYDYNPE</sequence>
<gene>
    <name evidence="2" type="ORF">GCM10010918_10070</name>
</gene>
<feature type="domain" description="DJ-1/PfpI" evidence="1">
    <location>
        <begin position="8"/>
        <end position="176"/>
    </location>
</feature>
<dbReference type="SUPFAM" id="SSF52317">
    <property type="entry name" value="Class I glutamine amidotransferase-like"/>
    <property type="match status" value="1"/>
</dbReference>
<dbReference type="RefSeq" id="WP_188887788.1">
    <property type="nucleotide sequence ID" value="NZ_BMHY01000001.1"/>
</dbReference>
<reference evidence="2 3" key="1">
    <citation type="journal article" date="2014" name="Int. J. Syst. Evol. Microbiol.">
        <title>Complete genome sequence of Corynebacterium casei LMG S-19264T (=DSM 44701T), isolated from a smear-ripened cheese.</title>
        <authorList>
            <consortium name="US DOE Joint Genome Institute (JGI-PGF)"/>
            <person name="Walter F."/>
            <person name="Albersmeier A."/>
            <person name="Kalinowski J."/>
            <person name="Ruckert C."/>
        </authorList>
    </citation>
    <scope>NUCLEOTIDE SEQUENCE [LARGE SCALE GENOMIC DNA]</scope>
    <source>
        <strain evidence="2 3">CGMCC 1.15286</strain>
    </source>
</reference>
<evidence type="ECO:0000313" key="3">
    <source>
        <dbReference type="Proteomes" id="UP000600247"/>
    </source>
</evidence>
<accession>A0A917GW29</accession>
<keyword evidence="3" id="KW-1185">Reference proteome</keyword>
<dbReference type="InterPro" id="IPR029062">
    <property type="entry name" value="Class_I_gatase-like"/>
</dbReference>
<dbReference type="Pfam" id="PF01965">
    <property type="entry name" value="DJ-1_PfpI"/>
    <property type="match status" value="1"/>
</dbReference>
<dbReference type="CDD" id="cd03139">
    <property type="entry name" value="GATase1_PfpI_2"/>
    <property type="match status" value="1"/>
</dbReference>
<proteinExistence type="predicted"/>
<dbReference type="InterPro" id="IPR052158">
    <property type="entry name" value="INH-QAR"/>
</dbReference>
<dbReference type="GO" id="GO:0006355">
    <property type="term" value="P:regulation of DNA-templated transcription"/>
    <property type="evidence" value="ECO:0007669"/>
    <property type="project" value="TreeGrafter"/>
</dbReference>
<protein>
    <submittedName>
        <fullName evidence="2">AraC family transcriptional regulator</fullName>
    </submittedName>
</protein>
<name>A0A917GW29_9BACL</name>
<dbReference type="EMBL" id="BMHY01000001">
    <property type="protein sequence ID" value="GGG58891.1"/>
    <property type="molecule type" value="Genomic_DNA"/>
</dbReference>